<dbReference type="KEGG" id="dcp:RN607_00565"/>
<reference evidence="1" key="1">
    <citation type="submission" date="2023-09" db="EMBL/GenBank/DDBJ databases">
        <title>Demequina sp. a novel bacteria isolated from Capsicum annuum.</title>
        <authorList>
            <person name="Humaira Z."/>
            <person name="Lee J."/>
            <person name="Cho D."/>
        </authorList>
    </citation>
    <scope>NUCLEOTIDE SEQUENCE</scope>
    <source>
        <strain evidence="1">PMTSA13</strain>
    </source>
</reference>
<name>A0AA96JAM4_9MICO</name>
<organism evidence="1">
    <name type="scientific">Demequina capsici</name>
    <dbReference type="NCBI Taxonomy" id="3075620"/>
    <lineage>
        <taxon>Bacteria</taxon>
        <taxon>Bacillati</taxon>
        <taxon>Actinomycetota</taxon>
        <taxon>Actinomycetes</taxon>
        <taxon>Micrococcales</taxon>
        <taxon>Demequinaceae</taxon>
        <taxon>Demequina</taxon>
    </lineage>
</organism>
<accession>A0AA96JAM4</accession>
<evidence type="ECO:0000313" key="1">
    <source>
        <dbReference type="EMBL" id="WNM27525.1"/>
    </source>
</evidence>
<proteinExistence type="predicted"/>
<dbReference type="RefSeq" id="WP_313543585.1">
    <property type="nucleotide sequence ID" value="NZ_CP134880.1"/>
</dbReference>
<dbReference type="EMBL" id="CP134880">
    <property type="protein sequence ID" value="WNM27525.1"/>
    <property type="molecule type" value="Genomic_DNA"/>
</dbReference>
<gene>
    <name evidence="1" type="ORF">RN607_00565</name>
</gene>
<dbReference type="AlphaFoldDB" id="A0AA96JAM4"/>
<sequence length="84" mass="9518">MTGVGDHADAEIRMQVEILVGDVYRSAGIERRWKDMSGFTKASIVRFAIDQHHLGHRALVLTHHNVEYRLDLSEIIPAPQENTP</sequence>
<protein>
    <submittedName>
        <fullName evidence="1">Uncharacterized protein</fullName>
    </submittedName>
</protein>
<dbReference type="Proteomes" id="UP001303408">
    <property type="component" value="Chromosome"/>
</dbReference>